<organism evidence="2 3">
    <name type="scientific">Novosphingobium nitrogenifigens DSM 19370</name>
    <dbReference type="NCBI Taxonomy" id="983920"/>
    <lineage>
        <taxon>Bacteria</taxon>
        <taxon>Pseudomonadati</taxon>
        <taxon>Pseudomonadota</taxon>
        <taxon>Alphaproteobacteria</taxon>
        <taxon>Sphingomonadales</taxon>
        <taxon>Sphingomonadaceae</taxon>
        <taxon>Novosphingobium</taxon>
    </lineage>
</organism>
<evidence type="ECO:0000313" key="2">
    <source>
        <dbReference type="EMBL" id="EGD57788.1"/>
    </source>
</evidence>
<dbReference type="AlphaFoldDB" id="F1ZC76"/>
<gene>
    <name evidence="2" type="ORF">Y88_3114</name>
</gene>
<keyword evidence="3" id="KW-1185">Reference proteome</keyword>
<evidence type="ECO:0000256" key="1">
    <source>
        <dbReference type="SAM" id="MobiDB-lite"/>
    </source>
</evidence>
<feature type="region of interest" description="Disordered" evidence="1">
    <location>
        <begin position="13"/>
        <end position="33"/>
    </location>
</feature>
<sequence length="137" mass="15245">MVGIAPLGLRRHARVTDRPSCRPTTASAARPVAKSQRVGNIGIFPCPPSRHRAVRFQTGLGARILSSPRRSRRSWQPGARRHRARSKVAHFAIVRAKILFVTSGLTQQFWHTMRSPTSLCIRIQNLEVKSSNQTCAA</sequence>
<reference evidence="2 3" key="1">
    <citation type="journal article" date="2012" name="J. Bacteriol.">
        <title>Draft Genome Sequence of Novosphingobium nitrogenifigens Y88T.</title>
        <authorList>
            <person name="Strabala T.J."/>
            <person name="Macdonald L."/>
            <person name="Liu V."/>
            <person name="Smit A.M."/>
        </authorList>
    </citation>
    <scope>NUCLEOTIDE SEQUENCE [LARGE SCALE GENOMIC DNA]</scope>
    <source>
        <strain evidence="2 3">DSM 19370</strain>
    </source>
</reference>
<dbReference type="STRING" id="983920.Y88_3114"/>
<dbReference type="HOGENOM" id="CLU_1863120_0_0_5"/>
<dbReference type="EMBL" id="AEWJ01000053">
    <property type="protein sequence ID" value="EGD57788.1"/>
    <property type="molecule type" value="Genomic_DNA"/>
</dbReference>
<dbReference type="InParanoid" id="F1ZC76"/>
<protein>
    <submittedName>
        <fullName evidence="2">Uncharacterized protein</fullName>
    </submittedName>
</protein>
<comment type="caution">
    <text evidence="2">The sequence shown here is derived from an EMBL/GenBank/DDBJ whole genome shotgun (WGS) entry which is preliminary data.</text>
</comment>
<proteinExistence type="predicted"/>
<accession>F1ZC76</accession>
<dbReference type="Proteomes" id="UP000004728">
    <property type="component" value="Unassembled WGS sequence"/>
</dbReference>
<evidence type="ECO:0000313" key="3">
    <source>
        <dbReference type="Proteomes" id="UP000004728"/>
    </source>
</evidence>
<name>F1ZC76_9SPHN</name>